<reference evidence="2 3" key="1">
    <citation type="journal article" date="2012" name="J. Bacteriol.">
        <title>Draft Genome Sequence of Mesorhizobium alhagi CCNWXJ12-2T, a Novel Salt-Resistant Species Isolated from the Desert of Northwestern China.</title>
        <authorList>
            <person name="Zhou M."/>
            <person name="Chen W."/>
            <person name="Chen H."/>
            <person name="Wei G."/>
        </authorList>
    </citation>
    <scope>NUCLEOTIDE SEQUENCE [LARGE SCALE GENOMIC DNA]</scope>
    <source>
        <strain evidence="2 3">CCNWXJ12-2</strain>
    </source>
</reference>
<evidence type="ECO:0000313" key="3">
    <source>
        <dbReference type="Proteomes" id="UP000003250"/>
    </source>
</evidence>
<keyword evidence="1" id="KW-0812">Transmembrane</keyword>
<keyword evidence="3" id="KW-1185">Reference proteome</keyword>
<keyword evidence="1" id="KW-0472">Membrane</keyword>
<dbReference type="Proteomes" id="UP000003250">
    <property type="component" value="Unassembled WGS sequence"/>
</dbReference>
<dbReference type="OrthoDB" id="7873082at2"/>
<protein>
    <recommendedName>
        <fullName evidence="4">Holin of 3TMs, for gene-transfer release</fullName>
    </recommendedName>
</protein>
<evidence type="ECO:0008006" key="4">
    <source>
        <dbReference type="Google" id="ProtNLM"/>
    </source>
</evidence>
<organism evidence="2 3">
    <name type="scientific">Mesorhizobium alhagi CCNWXJ12-2</name>
    <dbReference type="NCBI Taxonomy" id="1107882"/>
    <lineage>
        <taxon>Bacteria</taxon>
        <taxon>Pseudomonadati</taxon>
        <taxon>Pseudomonadota</taxon>
        <taxon>Alphaproteobacteria</taxon>
        <taxon>Hyphomicrobiales</taxon>
        <taxon>Phyllobacteriaceae</taxon>
        <taxon>Allomesorhizobium</taxon>
    </lineage>
</organism>
<gene>
    <name evidence="2" type="ORF">MAXJ12_13031</name>
</gene>
<dbReference type="PATRIC" id="fig|1107882.3.peg.2551"/>
<dbReference type="EMBL" id="AHAM01000098">
    <property type="protein sequence ID" value="EHK56803.1"/>
    <property type="molecule type" value="Genomic_DNA"/>
</dbReference>
<feature type="transmembrane region" description="Helical" evidence="1">
    <location>
        <begin position="62"/>
        <end position="83"/>
    </location>
</feature>
<dbReference type="RefSeq" id="WP_008836233.1">
    <property type="nucleotide sequence ID" value="NZ_AHAM01000098.1"/>
</dbReference>
<accession>H0HR23</accession>
<evidence type="ECO:0000313" key="2">
    <source>
        <dbReference type="EMBL" id="EHK56803.1"/>
    </source>
</evidence>
<name>H0HR23_9HYPH</name>
<dbReference type="AlphaFoldDB" id="H0HR23"/>
<proteinExistence type="predicted"/>
<feature type="transmembrane region" description="Helical" evidence="1">
    <location>
        <begin position="112"/>
        <end position="129"/>
    </location>
</feature>
<evidence type="ECO:0000256" key="1">
    <source>
        <dbReference type="SAM" id="Phobius"/>
    </source>
</evidence>
<keyword evidence="1" id="KW-1133">Transmembrane helix</keyword>
<sequence>MIAQIVAAIFGKFGFGFVDRVLGHMERKAASETERLRIAAGRESAANTTAASVVKAGMEFKWFWAPWLMATVPLSAWFGWGMLDTIANGALPDVAAIPPGLLPWAQSAWDNVFYTGGGVAGLTALASAIKGRR</sequence>